<dbReference type="RefSeq" id="WP_227777838.1">
    <property type="nucleotide sequence ID" value="NZ_BAABKX010000022.1"/>
</dbReference>
<feature type="transmembrane region" description="Helical" evidence="1">
    <location>
        <begin position="40"/>
        <end position="58"/>
    </location>
</feature>
<evidence type="ECO:0000313" key="3">
    <source>
        <dbReference type="Proteomes" id="UP001501729"/>
    </source>
</evidence>
<gene>
    <name evidence="2" type="ORF">GCM10025751_48230</name>
</gene>
<dbReference type="GeneID" id="68616458"/>
<protein>
    <submittedName>
        <fullName evidence="2">Uncharacterized protein</fullName>
    </submittedName>
</protein>
<dbReference type="EMBL" id="BAABKX010000022">
    <property type="protein sequence ID" value="GAA5061773.1"/>
    <property type="molecule type" value="Genomic_DNA"/>
</dbReference>
<name>A0AAV3UPC8_9EURY</name>
<evidence type="ECO:0000256" key="1">
    <source>
        <dbReference type="SAM" id="Phobius"/>
    </source>
</evidence>
<keyword evidence="1" id="KW-0812">Transmembrane</keyword>
<dbReference type="Proteomes" id="UP001501729">
    <property type="component" value="Unassembled WGS sequence"/>
</dbReference>
<comment type="caution">
    <text evidence="2">The sequence shown here is derived from an EMBL/GenBank/DDBJ whole genome shotgun (WGS) entry which is preliminary data.</text>
</comment>
<reference evidence="2 3" key="1">
    <citation type="journal article" date="2019" name="Int. J. Syst. Evol. Microbiol.">
        <title>The Global Catalogue of Microorganisms (GCM) 10K type strain sequencing project: providing services to taxonomists for standard genome sequencing and annotation.</title>
        <authorList>
            <consortium name="The Broad Institute Genomics Platform"/>
            <consortium name="The Broad Institute Genome Sequencing Center for Infectious Disease"/>
            <person name="Wu L."/>
            <person name="Ma J."/>
        </authorList>
    </citation>
    <scope>NUCLEOTIDE SEQUENCE [LARGE SCALE GENOMIC DNA]</scope>
    <source>
        <strain evidence="2 3">JCM 17504</strain>
    </source>
</reference>
<feature type="transmembrane region" description="Helical" evidence="1">
    <location>
        <begin position="12"/>
        <end position="34"/>
    </location>
</feature>
<keyword evidence="1" id="KW-0472">Membrane</keyword>
<sequence>MGTLGRGVSAILFAFGAPFIAFGLSFIGFWYYLSMYLPEGWAKPAAFLISLICVWGVLRDIRKI</sequence>
<proteinExistence type="predicted"/>
<keyword evidence="1" id="KW-1133">Transmembrane helix</keyword>
<organism evidence="2 3">
    <name type="scientific">Haladaptatus pallidirubidus</name>
    <dbReference type="NCBI Taxonomy" id="1008152"/>
    <lineage>
        <taxon>Archaea</taxon>
        <taxon>Methanobacteriati</taxon>
        <taxon>Methanobacteriota</taxon>
        <taxon>Stenosarchaea group</taxon>
        <taxon>Halobacteria</taxon>
        <taxon>Halobacteriales</taxon>
        <taxon>Haladaptataceae</taxon>
        <taxon>Haladaptatus</taxon>
    </lineage>
</organism>
<evidence type="ECO:0000313" key="2">
    <source>
        <dbReference type="EMBL" id="GAA5061773.1"/>
    </source>
</evidence>
<dbReference type="AlphaFoldDB" id="A0AAV3UPC8"/>
<accession>A0AAV3UPC8</accession>
<keyword evidence="3" id="KW-1185">Reference proteome</keyword>